<feature type="compositionally biased region" description="Polar residues" evidence="1">
    <location>
        <begin position="797"/>
        <end position="814"/>
    </location>
</feature>
<feature type="compositionally biased region" description="Polar residues" evidence="1">
    <location>
        <begin position="891"/>
        <end position="908"/>
    </location>
</feature>
<comment type="caution">
    <text evidence="2">The sequence shown here is derived from an EMBL/GenBank/DDBJ whole genome shotgun (WGS) entry which is preliminary data.</text>
</comment>
<feature type="compositionally biased region" description="Polar residues" evidence="1">
    <location>
        <begin position="731"/>
        <end position="740"/>
    </location>
</feature>
<feature type="compositionally biased region" description="Polar residues" evidence="1">
    <location>
        <begin position="1219"/>
        <end position="1230"/>
    </location>
</feature>
<dbReference type="EMBL" id="JABFUD020000001">
    <property type="protein sequence ID" value="KAI5083879.1"/>
    <property type="molecule type" value="Genomic_DNA"/>
</dbReference>
<dbReference type="OrthoDB" id="2020180at2759"/>
<feature type="region of interest" description="Disordered" evidence="1">
    <location>
        <begin position="481"/>
        <end position="514"/>
    </location>
</feature>
<feature type="region of interest" description="Disordered" evidence="1">
    <location>
        <begin position="347"/>
        <end position="371"/>
    </location>
</feature>
<sequence length="1337" mass="146272">MHPQTVLDFVVFQLTPTRTRCDLYAAAGEESEKLASGILKPFCLHLKAVKEQLTKGYHSIRLQPTVHTMQQSSWFTKATLQRFIRFVSNPDVLERVVTIEVELKQLEETIRMQTRNLSKTHAQHLCPGPISPRGARRTTPGNSGKVFQKKEDPHGLDGNSTLGNSRKRLLHALEARRTMLQKEQGMSFARAIAAGFEDAHIKELILFSDCFGATRLREACLQFTSLYKSRPETSICAESMPTTTCIQSKSSSRTPEGPSILCKLHISNNSGGSRVVEEGYDGPHGAEWPCSRDKENEIFTCHAVKGHSSNLSAVDEDCAPQDSFTCDEDAKVYTCNSWQNSPTVTAEEKCLPPESEFPSSSLSSQGRSGEHLHELVSNPSRKKKTVHECCSSNEECVDRAQSIYDQENVSNLIVINNQIFSASHSVDSCAKKDEEMEMTRKCCKEQRCGEELKPFHFCVRDMVSIFERRSNDELLPQNALQKQESNMGNSRSSADSSSIGEEYQNLNGEPETIRIDGRETLVNRGDCCSCKMVPSEVRGRDGAGSHCSDDLKSSSKFNDKEAGLWNPLYQEFAPSHSLSWMECSTEKLSGSSNAKDTTSDLSSQGDLATNCHIHAPQTSGQAAPPQQLDSSVSRPSEERVKRFLERYYEKREEKLRSRFYAAKENTTLPPKSAQLFLDNIKRASTRVPEKSIKLSKRNSQAGKAQTYKANTPKSKKSKDGEDQRCLDGSHACQQGQTNDSMTASDCITAKSPQTIQLKTSNSRLSSTKLLASRKASNAGLATSKKKEAPGSLPGSRSAGTSKRTGNPLSSSGPSLTKFESKRVGISSMRESTRSLPAVNSKRISQAKDSLHYRSITSTGSAEKKTSAARKAATKEGTSHAVTAPSKDQSKSSRTNGKAKSTSLLSITNEGAKEGPKNFLRKGTGSGRLRVRSGVLQPKSVNNKAGTMYRVTSSINSPPSVSKTSEVALGQQAPDDASLLAEEADAKGGTLSTEISTAQKCSVSISNYADEYEPTSKRQSDKGGTSSTAVCTAQICSDSSGNYADGYEPASKRQSVKGVKRKGFDSAAMLPGELSPLLLSSNMQLSPSIEAHGSNQSSESYEGAACSDEKPQLTSFSLTEPYAGSLQNNVISIRCDPFEIPAAQDRVFVEAQFWAQSSSIHHFGSGLLNVPRSTPNFQQSKVKGDASRITSFLQQQAPTNHQGRDLKRFLKFDWRNTHSAAGSDQASASNFSEEDEDSGSVSEPVPKILDCYGRKRHASGKALNFRVPGLDTHHCSPSTPEHDESKGRKTIMRLKRSFSTHEVHSKSRDRNVSKTSAVKATRSFFSLAPFRRKSVEGK</sequence>
<feature type="compositionally biased region" description="Low complexity" evidence="1">
    <location>
        <begin position="352"/>
        <end position="364"/>
    </location>
</feature>
<feature type="region of interest" description="Disordered" evidence="1">
    <location>
        <begin position="1219"/>
        <end position="1245"/>
    </location>
</feature>
<reference evidence="2" key="1">
    <citation type="submission" date="2021-01" db="EMBL/GenBank/DDBJ databases">
        <title>Adiantum capillus-veneris genome.</title>
        <authorList>
            <person name="Fang Y."/>
            <person name="Liao Q."/>
        </authorList>
    </citation>
    <scope>NUCLEOTIDE SEQUENCE</scope>
    <source>
        <strain evidence="2">H3</strain>
        <tissue evidence="2">Leaf</tissue>
    </source>
</reference>
<proteinExistence type="predicted"/>
<evidence type="ECO:0000256" key="1">
    <source>
        <dbReference type="SAM" id="MobiDB-lite"/>
    </source>
</evidence>
<name>A0A9D4VCK6_ADICA</name>
<feature type="region of interest" description="Disordered" evidence="1">
    <location>
        <begin position="686"/>
        <end position="740"/>
    </location>
</feature>
<evidence type="ECO:0000313" key="2">
    <source>
        <dbReference type="EMBL" id="KAI5083879.1"/>
    </source>
</evidence>
<evidence type="ECO:0000313" key="3">
    <source>
        <dbReference type="Proteomes" id="UP000886520"/>
    </source>
</evidence>
<accession>A0A9D4VCK6</accession>
<gene>
    <name evidence="2" type="ORF">GOP47_0000048</name>
</gene>
<keyword evidence="3" id="KW-1185">Reference proteome</keyword>
<feature type="region of interest" description="Disordered" evidence="1">
    <location>
        <begin position="121"/>
        <end position="163"/>
    </location>
</feature>
<feature type="compositionally biased region" description="Polar residues" evidence="1">
    <location>
        <begin position="481"/>
        <end position="507"/>
    </location>
</feature>
<feature type="region of interest" description="Disordered" evidence="1">
    <location>
        <begin position="615"/>
        <end position="639"/>
    </location>
</feature>
<feature type="compositionally biased region" description="Polar residues" evidence="1">
    <location>
        <begin position="758"/>
        <end position="769"/>
    </location>
</feature>
<dbReference type="PANTHER" id="PTHR31008">
    <property type="entry name" value="COP1-INTERACTING PROTEIN-RELATED"/>
    <property type="match status" value="1"/>
</dbReference>
<protein>
    <submittedName>
        <fullName evidence="2">Uncharacterized protein</fullName>
    </submittedName>
</protein>
<organism evidence="2 3">
    <name type="scientific">Adiantum capillus-veneris</name>
    <name type="common">Maidenhair fern</name>
    <dbReference type="NCBI Taxonomy" id="13818"/>
    <lineage>
        <taxon>Eukaryota</taxon>
        <taxon>Viridiplantae</taxon>
        <taxon>Streptophyta</taxon>
        <taxon>Embryophyta</taxon>
        <taxon>Tracheophyta</taxon>
        <taxon>Polypodiopsida</taxon>
        <taxon>Polypodiidae</taxon>
        <taxon>Polypodiales</taxon>
        <taxon>Pteridineae</taxon>
        <taxon>Pteridaceae</taxon>
        <taxon>Vittarioideae</taxon>
        <taxon>Adiantum</taxon>
    </lineage>
</organism>
<feature type="compositionally biased region" description="Basic and acidic residues" evidence="1">
    <location>
        <begin position="717"/>
        <end position="727"/>
    </location>
</feature>
<feature type="compositionally biased region" description="Polar residues" evidence="1">
    <location>
        <begin position="697"/>
        <end position="712"/>
    </location>
</feature>
<dbReference type="Proteomes" id="UP000886520">
    <property type="component" value="Chromosome 1"/>
</dbReference>
<feature type="region of interest" description="Disordered" evidence="1">
    <location>
        <begin position="758"/>
        <end position="932"/>
    </location>
</feature>
<dbReference type="PANTHER" id="PTHR31008:SF2">
    <property type="entry name" value="COP1-INTERACTING PROTEIN-LIKE PROTEIN"/>
    <property type="match status" value="1"/>
</dbReference>